<dbReference type="PANTHER" id="PTHR30435:SF29">
    <property type="entry name" value="FLAGELLAR BASAL-BODY ROD PROTEIN FLGC"/>
    <property type="match status" value="1"/>
</dbReference>
<dbReference type="InterPro" id="IPR001444">
    <property type="entry name" value="Flag_bb_rod_N"/>
</dbReference>
<proteinExistence type="inferred from homology"/>
<dbReference type="OrthoDB" id="9794148at2"/>
<evidence type="ECO:0000256" key="6">
    <source>
        <dbReference type="RuleBase" id="RU362062"/>
    </source>
</evidence>
<gene>
    <name evidence="9" type="ORF">SAMN06297229_0652</name>
</gene>
<comment type="subunit">
    <text evidence="5 6">The basal body constitutes a major portion of the flagellar organelle and consists of four rings (L,P,S, and M) mounted on a central rod. The rod consists of about 26 subunits of FlgG in the distal portion, and FlgB, FlgC and FlgF are thought to build up the proximal portion of the rod with about 6 subunits each.</text>
</comment>
<dbReference type="GO" id="GO:0030694">
    <property type="term" value="C:bacterial-type flagellum basal body, rod"/>
    <property type="evidence" value="ECO:0007669"/>
    <property type="project" value="UniProtKB-UniRule"/>
</dbReference>
<dbReference type="AlphaFoldDB" id="A0A1Y6EI48"/>
<keyword evidence="9" id="KW-0282">Flagellum</keyword>
<dbReference type="PROSITE" id="PS00588">
    <property type="entry name" value="FLAGELLA_BB_ROD"/>
    <property type="match status" value="1"/>
</dbReference>
<dbReference type="GO" id="GO:0071978">
    <property type="term" value="P:bacterial-type flagellum-dependent swarming motility"/>
    <property type="evidence" value="ECO:0007669"/>
    <property type="project" value="TreeGrafter"/>
</dbReference>
<evidence type="ECO:0000259" key="8">
    <source>
        <dbReference type="Pfam" id="PF06429"/>
    </source>
</evidence>
<evidence type="ECO:0000256" key="5">
    <source>
        <dbReference type="ARBA" id="ARBA00025933"/>
    </source>
</evidence>
<sequence>MSLFKIFDVSGSAMSAQSVRLNTTASNMANANSVSSSAEETYRARSPVFATAMQQANEQYHSGKSGRAGGTMGQESAGVNVLGIVESQKPLTVEYAPNHPMADGDGYIYRPNVNAMEEMANMISASRSYQTNVQVADTAKTMVTRLLRLGQGN</sequence>
<evidence type="ECO:0000313" key="10">
    <source>
        <dbReference type="Proteomes" id="UP000194450"/>
    </source>
</evidence>
<dbReference type="InterPro" id="IPR019776">
    <property type="entry name" value="Flagellar_basal_body_rod_CS"/>
</dbReference>
<protein>
    <recommendedName>
        <fullName evidence="3 6">Flagellar basal-body rod protein FlgC</fullName>
    </recommendedName>
</protein>
<accession>A0A1Y6EI48</accession>
<organism evidence="9 10">
    <name type="scientific">Pseudidiomarina planktonica</name>
    <dbReference type="NCBI Taxonomy" id="1323738"/>
    <lineage>
        <taxon>Bacteria</taxon>
        <taxon>Pseudomonadati</taxon>
        <taxon>Pseudomonadota</taxon>
        <taxon>Gammaproteobacteria</taxon>
        <taxon>Alteromonadales</taxon>
        <taxon>Idiomarinaceae</taxon>
        <taxon>Pseudidiomarina</taxon>
    </lineage>
</organism>
<dbReference type="InterPro" id="IPR010930">
    <property type="entry name" value="Flg_bb/hook_C_dom"/>
</dbReference>
<evidence type="ECO:0000256" key="3">
    <source>
        <dbReference type="ARBA" id="ARBA00017941"/>
    </source>
</evidence>
<evidence type="ECO:0000256" key="1">
    <source>
        <dbReference type="ARBA" id="ARBA00004117"/>
    </source>
</evidence>
<dbReference type="InterPro" id="IPR006299">
    <property type="entry name" value="FlgC"/>
</dbReference>
<evidence type="ECO:0000259" key="7">
    <source>
        <dbReference type="Pfam" id="PF00460"/>
    </source>
</evidence>
<comment type="similarity">
    <text evidence="2">Belongs to the flagella basal body rod proteins family.</text>
</comment>
<dbReference type="Pfam" id="PF06429">
    <property type="entry name" value="Flg_bbr_C"/>
    <property type="match status" value="1"/>
</dbReference>
<feature type="domain" description="Flagellar basal body rod protein N-terminal" evidence="7">
    <location>
        <begin position="8"/>
        <end position="32"/>
    </location>
</feature>
<name>A0A1Y6EI48_9GAMM</name>
<evidence type="ECO:0000256" key="2">
    <source>
        <dbReference type="ARBA" id="ARBA00009677"/>
    </source>
</evidence>
<dbReference type="EMBL" id="FXWH01000001">
    <property type="protein sequence ID" value="SMQ62049.1"/>
    <property type="molecule type" value="Genomic_DNA"/>
</dbReference>
<reference evidence="10" key="1">
    <citation type="submission" date="2017-04" db="EMBL/GenBank/DDBJ databases">
        <authorList>
            <person name="Varghese N."/>
            <person name="Submissions S."/>
        </authorList>
    </citation>
    <scope>NUCLEOTIDE SEQUENCE [LARGE SCALE GENOMIC DNA]</scope>
</reference>
<evidence type="ECO:0000313" key="9">
    <source>
        <dbReference type="EMBL" id="SMQ62049.1"/>
    </source>
</evidence>
<evidence type="ECO:0000256" key="4">
    <source>
        <dbReference type="ARBA" id="ARBA00023143"/>
    </source>
</evidence>
<dbReference type="Proteomes" id="UP000194450">
    <property type="component" value="Unassembled WGS sequence"/>
</dbReference>
<keyword evidence="4 6" id="KW-0975">Bacterial flagellum</keyword>
<comment type="subcellular location">
    <subcellularLocation>
        <location evidence="1 6">Bacterial flagellum basal body</location>
    </subcellularLocation>
</comment>
<keyword evidence="9" id="KW-0969">Cilium</keyword>
<keyword evidence="10" id="KW-1185">Reference proteome</keyword>
<feature type="domain" description="Flagellar basal-body/hook protein C-terminal" evidence="8">
    <location>
        <begin position="106"/>
        <end position="149"/>
    </location>
</feature>
<dbReference type="NCBIfam" id="TIGR01395">
    <property type="entry name" value="FlgC"/>
    <property type="match status" value="1"/>
</dbReference>
<dbReference type="Pfam" id="PF00460">
    <property type="entry name" value="Flg_bb_rod"/>
    <property type="match status" value="1"/>
</dbReference>
<keyword evidence="9" id="KW-0966">Cell projection</keyword>
<dbReference type="RefSeq" id="WP_086433816.1">
    <property type="nucleotide sequence ID" value="NZ_FXWH01000001.1"/>
</dbReference>
<dbReference type="PANTHER" id="PTHR30435">
    <property type="entry name" value="FLAGELLAR PROTEIN"/>
    <property type="match status" value="1"/>
</dbReference>